<evidence type="ECO:0000313" key="2">
    <source>
        <dbReference type="EMBL" id="VVC96747.1"/>
    </source>
</evidence>
<dbReference type="EMBL" id="FZQP02002868">
    <property type="protein sequence ID" value="VVC96747.1"/>
    <property type="molecule type" value="Genomic_DNA"/>
</dbReference>
<keyword evidence="3" id="KW-1185">Reference proteome</keyword>
<feature type="region of interest" description="Disordered" evidence="1">
    <location>
        <begin position="211"/>
        <end position="235"/>
    </location>
</feature>
<dbReference type="Proteomes" id="UP000324832">
    <property type="component" value="Unassembled WGS sequence"/>
</dbReference>
<evidence type="ECO:0000313" key="3">
    <source>
        <dbReference type="Proteomes" id="UP000324832"/>
    </source>
</evidence>
<reference evidence="2 3" key="1">
    <citation type="submission" date="2017-07" db="EMBL/GenBank/DDBJ databases">
        <authorList>
            <person name="Talla V."/>
            <person name="Backstrom N."/>
        </authorList>
    </citation>
    <scope>NUCLEOTIDE SEQUENCE [LARGE SCALE GENOMIC DNA]</scope>
</reference>
<organism evidence="2 3">
    <name type="scientific">Leptidea sinapis</name>
    <dbReference type="NCBI Taxonomy" id="189913"/>
    <lineage>
        <taxon>Eukaryota</taxon>
        <taxon>Metazoa</taxon>
        <taxon>Ecdysozoa</taxon>
        <taxon>Arthropoda</taxon>
        <taxon>Hexapoda</taxon>
        <taxon>Insecta</taxon>
        <taxon>Pterygota</taxon>
        <taxon>Neoptera</taxon>
        <taxon>Endopterygota</taxon>
        <taxon>Lepidoptera</taxon>
        <taxon>Glossata</taxon>
        <taxon>Ditrysia</taxon>
        <taxon>Papilionoidea</taxon>
        <taxon>Pieridae</taxon>
        <taxon>Dismorphiinae</taxon>
        <taxon>Leptidea</taxon>
    </lineage>
</organism>
<gene>
    <name evidence="2" type="ORF">LSINAPIS_LOCUS8178</name>
</gene>
<evidence type="ECO:0000256" key="1">
    <source>
        <dbReference type="SAM" id="MobiDB-lite"/>
    </source>
</evidence>
<proteinExistence type="predicted"/>
<name>A0A5E4QI51_9NEOP</name>
<protein>
    <submittedName>
        <fullName evidence="2">Uncharacterized protein</fullName>
    </submittedName>
</protein>
<dbReference type="AlphaFoldDB" id="A0A5E4QI51"/>
<feature type="compositionally biased region" description="Gly residues" evidence="1">
    <location>
        <begin position="225"/>
        <end position="235"/>
    </location>
</feature>
<sequence>MDTTENSPYLSVLIVKKSKVKLEEEVIKMPPAWAQLILLLLLTNYVISAPLAQDSEKSKKQNYINFLNAAGYKLLNKSLTPTRGIPFQCIKVVCDVINVTTKNEFLTFRYSIGNMNFYFYYYYILEHAFLFHSTRCQSSPTGSELNDISRELHLAPRAPQLATRDTWIKYLTCFSSRVQKAQSLPPKRSSFLVQSSCRSFTLEYNERSVGHKKECPSQTKENGNELGGRGSEMDF</sequence>
<accession>A0A5E4QI51</accession>